<dbReference type="Pfam" id="PF11848">
    <property type="entry name" value="DUF3368"/>
    <property type="match status" value="1"/>
</dbReference>
<accession>A0A7C0U663</accession>
<sequence>MDKATDLFDHVLVPSSVEEEISQKRDRARDILQEALAAGKVKITTASNPRFVAALRRRLGKGESETIVIGLELKADMVILDDHAARTEARRLGLQVKGTLGLIRKLRDSGTIKLDEGNLYARLQEIGFRVRKDIYLEIFR</sequence>
<dbReference type="Proteomes" id="UP000885690">
    <property type="component" value="Unassembled WGS sequence"/>
</dbReference>
<reference evidence="1" key="1">
    <citation type="journal article" date="2020" name="mSystems">
        <title>Genome- and Community-Level Interaction Insights into Carbon Utilization and Element Cycling Functions of Hydrothermarchaeota in Hydrothermal Sediment.</title>
        <authorList>
            <person name="Zhou Z."/>
            <person name="Liu Y."/>
            <person name="Xu W."/>
            <person name="Pan J."/>
            <person name="Luo Z.H."/>
            <person name="Li M."/>
        </authorList>
    </citation>
    <scope>NUCLEOTIDE SEQUENCE [LARGE SCALE GENOMIC DNA]</scope>
    <source>
        <strain evidence="1">HyVt-115</strain>
    </source>
</reference>
<gene>
    <name evidence="1" type="ORF">ENF32_03240</name>
</gene>
<dbReference type="EMBL" id="DQWS01000124">
    <property type="protein sequence ID" value="HDD53068.1"/>
    <property type="molecule type" value="Genomic_DNA"/>
</dbReference>
<name>A0A7C0U663_9BACT</name>
<evidence type="ECO:0000313" key="1">
    <source>
        <dbReference type="EMBL" id="HDD53068.1"/>
    </source>
</evidence>
<dbReference type="PANTHER" id="PTHR39550">
    <property type="entry name" value="SLL0658 PROTEIN"/>
    <property type="match status" value="1"/>
</dbReference>
<dbReference type="AlphaFoldDB" id="A0A7C0U663"/>
<protein>
    <submittedName>
        <fullName evidence="1">DUF3368 domain-containing protein</fullName>
    </submittedName>
</protein>
<organism evidence="1">
    <name type="scientific">Thermosulfidibacter takaii</name>
    <dbReference type="NCBI Taxonomy" id="412593"/>
    <lineage>
        <taxon>Bacteria</taxon>
        <taxon>Pseudomonadati</taxon>
        <taxon>Thermosulfidibacterota</taxon>
        <taxon>Thermosulfidibacteria</taxon>
        <taxon>Thermosulfidibacterales</taxon>
        <taxon>Thermosulfidibacteraceae</taxon>
    </lineage>
</organism>
<proteinExistence type="predicted"/>
<dbReference type="InterPro" id="IPR021799">
    <property type="entry name" value="PIN-like_prokaryotic"/>
</dbReference>
<dbReference type="PANTHER" id="PTHR39550:SF1">
    <property type="entry name" value="SLL0658 PROTEIN"/>
    <property type="match status" value="1"/>
</dbReference>
<comment type="caution">
    <text evidence="1">The sequence shown here is derived from an EMBL/GenBank/DDBJ whole genome shotgun (WGS) entry which is preliminary data.</text>
</comment>